<keyword evidence="2" id="KW-1185">Reference proteome</keyword>
<proteinExistence type="predicted"/>
<evidence type="ECO:0000313" key="2">
    <source>
        <dbReference type="Proteomes" id="UP000053424"/>
    </source>
</evidence>
<dbReference type="EMBL" id="KN831770">
    <property type="protein sequence ID" value="KIM47213.1"/>
    <property type="molecule type" value="Genomic_DNA"/>
</dbReference>
<gene>
    <name evidence="1" type="ORF">M413DRAFT_271266</name>
</gene>
<evidence type="ECO:0000313" key="1">
    <source>
        <dbReference type="EMBL" id="KIM47213.1"/>
    </source>
</evidence>
<dbReference type="HOGENOM" id="CLU_2264088_0_0_1"/>
<organism evidence="1 2">
    <name type="scientific">Hebeloma cylindrosporum</name>
    <dbReference type="NCBI Taxonomy" id="76867"/>
    <lineage>
        <taxon>Eukaryota</taxon>
        <taxon>Fungi</taxon>
        <taxon>Dikarya</taxon>
        <taxon>Basidiomycota</taxon>
        <taxon>Agaricomycotina</taxon>
        <taxon>Agaricomycetes</taxon>
        <taxon>Agaricomycetidae</taxon>
        <taxon>Agaricales</taxon>
        <taxon>Agaricineae</taxon>
        <taxon>Hymenogastraceae</taxon>
        <taxon>Hebeloma</taxon>
    </lineage>
</organism>
<accession>A0A0C2YBK5</accession>
<sequence length="103" mass="11546">MRYAFITALTEQTAADVSRTITFDKVDPPSTIQSTSATGEFAPDRHKSSIRFLKISTLRRLIHNHTDHPSDVFTTATATATAWGGVVDYVRPLFFFLFLHTTL</sequence>
<reference evidence="1 2" key="1">
    <citation type="submission" date="2014-04" db="EMBL/GenBank/DDBJ databases">
        <authorList>
            <consortium name="DOE Joint Genome Institute"/>
            <person name="Kuo A."/>
            <person name="Gay G."/>
            <person name="Dore J."/>
            <person name="Kohler A."/>
            <person name="Nagy L.G."/>
            <person name="Floudas D."/>
            <person name="Copeland A."/>
            <person name="Barry K.W."/>
            <person name="Cichocki N."/>
            <person name="Veneault-Fourrey C."/>
            <person name="LaButti K."/>
            <person name="Lindquist E.A."/>
            <person name="Lipzen A."/>
            <person name="Lundell T."/>
            <person name="Morin E."/>
            <person name="Murat C."/>
            <person name="Sun H."/>
            <person name="Tunlid A."/>
            <person name="Henrissat B."/>
            <person name="Grigoriev I.V."/>
            <person name="Hibbett D.S."/>
            <person name="Martin F."/>
            <person name="Nordberg H.P."/>
            <person name="Cantor M.N."/>
            <person name="Hua S.X."/>
        </authorList>
    </citation>
    <scope>NUCLEOTIDE SEQUENCE [LARGE SCALE GENOMIC DNA]</scope>
    <source>
        <strain evidence="2">h7</strain>
    </source>
</reference>
<name>A0A0C2YBK5_HEBCY</name>
<dbReference type="Proteomes" id="UP000053424">
    <property type="component" value="Unassembled WGS sequence"/>
</dbReference>
<dbReference type="AlphaFoldDB" id="A0A0C2YBK5"/>
<reference evidence="2" key="2">
    <citation type="submission" date="2015-01" db="EMBL/GenBank/DDBJ databases">
        <title>Evolutionary Origins and Diversification of the Mycorrhizal Mutualists.</title>
        <authorList>
            <consortium name="DOE Joint Genome Institute"/>
            <consortium name="Mycorrhizal Genomics Consortium"/>
            <person name="Kohler A."/>
            <person name="Kuo A."/>
            <person name="Nagy L.G."/>
            <person name="Floudas D."/>
            <person name="Copeland A."/>
            <person name="Barry K.W."/>
            <person name="Cichocki N."/>
            <person name="Veneault-Fourrey C."/>
            <person name="LaButti K."/>
            <person name="Lindquist E.A."/>
            <person name="Lipzen A."/>
            <person name="Lundell T."/>
            <person name="Morin E."/>
            <person name="Murat C."/>
            <person name="Riley R."/>
            <person name="Ohm R."/>
            <person name="Sun H."/>
            <person name="Tunlid A."/>
            <person name="Henrissat B."/>
            <person name="Grigoriev I.V."/>
            <person name="Hibbett D.S."/>
            <person name="Martin F."/>
        </authorList>
    </citation>
    <scope>NUCLEOTIDE SEQUENCE [LARGE SCALE GENOMIC DNA]</scope>
    <source>
        <strain evidence="2">h7</strain>
    </source>
</reference>
<protein>
    <submittedName>
        <fullName evidence="1">Uncharacterized protein</fullName>
    </submittedName>
</protein>